<evidence type="ECO:0000313" key="15">
    <source>
        <dbReference type="EMBL" id="MDR7149496.1"/>
    </source>
</evidence>
<feature type="domain" description="Thiamine pyrophosphate enzyme central" evidence="12">
    <location>
        <begin position="213"/>
        <end position="349"/>
    </location>
</feature>
<dbReference type="Proteomes" id="UP001265700">
    <property type="component" value="Unassembled WGS sequence"/>
</dbReference>
<evidence type="ECO:0000256" key="8">
    <source>
        <dbReference type="ARBA" id="ARBA00022842"/>
    </source>
</evidence>
<evidence type="ECO:0000259" key="12">
    <source>
        <dbReference type="Pfam" id="PF00205"/>
    </source>
</evidence>
<dbReference type="InterPro" id="IPR011766">
    <property type="entry name" value="TPP_enzyme_TPP-bd"/>
</dbReference>
<dbReference type="InterPro" id="IPR012000">
    <property type="entry name" value="Thiamin_PyroP_enz_cen_dom"/>
</dbReference>
<reference evidence="15 16" key="1">
    <citation type="submission" date="2023-07" db="EMBL/GenBank/DDBJ databases">
        <title>Sorghum-associated microbial communities from plants grown in Nebraska, USA.</title>
        <authorList>
            <person name="Schachtman D."/>
        </authorList>
    </citation>
    <scope>NUCLEOTIDE SEQUENCE [LARGE SCALE GENOMIC DNA]</scope>
    <source>
        <strain evidence="15 16">4249</strain>
    </source>
</reference>
<evidence type="ECO:0000256" key="3">
    <source>
        <dbReference type="ARBA" id="ARBA00007812"/>
    </source>
</evidence>
<organism evidence="15 16">
    <name type="scientific">Hydrogenophaga palleronii</name>
    <dbReference type="NCBI Taxonomy" id="65655"/>
    <lineage>
        <taxon>Bacteria</taxon>
        <taxon>Pseudomonadati</taxon>
        <taxon>Pseudomonadota</taxon>
        <taxon>Betaproteobacteria</taxon>
        <taxon>Burkholderiales</taxon>
        <taxon>Comamonadaceae</taxon>
        <taxon>Hydrogenophaga</taxon>
    </lineage>
</organism>
<dbReference type="SUPFAM" id="SSF52467">
    <property type="entry name" value="DHS-like NAD/FAD-binding domain"/>
    <property type="match status" value="1"/>
</dbReference>
<evidence type="ECO:0000256" key="10">
    <source>
        <dbReference type="ARBA" id="ARBA00023304"/>
    </source>
</evidence>
<dbReference type="SUPFAM" id="SSF52518">
    <property type="entry name" value="Thiamin diphosphate-binding fold (THDP-binding)"/>
    <property type="match status" value="2"/>
</dbReference>
<dbReference type="Pfam" id="PF02776">
    <property type="entry name" value="TPP_enzyme_N"/>
    <property type="match status" value="1"/>
</dbReference>
<evidence type="ECO:0000259" key="13">
    <source>
        <dbReference type="Pfam" id="PF02775"/>
    </source>
</evidence>
<evidence type="ECO:0000256" key="4">
    <source>
        <dbReference type="ARBA" id="ARBA00013145"/>
    </source>
</evidence>
<feature type="domain" description="Thiamine pyrophosphate enzyme TPP-binding" evidence="13">
    <location>
        <begin position="414"/>
        <end position="562"/>
    </location>
</feature>
<evidence type="ECO:0000256" key="7">
    <source>
        <dbReference type="ARBA" id="ARBA00022723"/>
    </source>
</evidence>
<evidence type="ECO:0000256" key="2">
    <source>
        <dbReference type="ARBA" id="ARBA00005025"/>
    </source>
</evidence>
<dbReference type="InterPro" id="IPR029061">
    <property type="entry name" value="THDP-binding"/>
</dbReference>
<evidence type="ECO:0000256" key="9">
    <source>
        <dbReference type="ARBA" id="ARBA00023052"/>
    </source>
</evidence>
<gene>
    <name evidence="15" type="ORF">J2W49_001445</name>
</gene>
<evidence type="ECO:0000256" key="5">
    <source>
        <dbReference type="ARBA" id="ARBA00022605"/>
    </source>
</evidence>
<keyword evidence="8 11" id="KW-0460">Magnesium</keyword>
<comment type="cofactor">
    <cofactor evidence="11">
        <name>Mg(2+)</name>
        <dbReference type="ChEBI" id="CHEBI:18420"/>
    </cofactor>
    <text evidence="11">Binds 1 Mg(2+) ion per subunit.</text>
</comment>
<comment type="caution">
    <text evidence="15">The sequence shown here is derived from an EMBL/GenBank/DDBJ whole genome shotgun (WGS) entry which is preliminary data.</text>
</comment>
<dbReference type="RefSeq" id="WP_310313542.1">
    <property type="nucleotide sequence ID" value="NZ_JAVDWU010000002.1"/>
</dbReference>
<dbReference type="CDD" id="cd02015">
    <property type="entry name" value="TPP_AHAS"/>
    <property type="match status" value="1"/>
</dbReference>
<keyword evidence="16" id="KW-1185">Reference proteome</keyword>
<protein>
    <recommendedName>
        <fullName evidence="4 11">Acetolactate synthase</fullName>
        <ecNumber evidence="4 11">2.2.1.6</ecNumber>
    </recommendedName>
</protein>
<dbReference type="GO" id="GO:0003984">
    <property type="term" value="F:acetolactate synthase activity"/>
    <property type="evidence" value="ECO:0007669"/>
    <property type="project" value="UniProtKB-EC"/>
</dbReference>
<dbReference type="PANTHER" id="PTHR18968">
    <property type="entry name" value="THIAMINE PYROPHOSPHATE ENZYMES"/>
    <property type="match status" value="1"/>
</dbReference>
<proteinExistence type="inferred from homology"/>
<dbReference type="Gene3D" id="3.40.50.970">
    <property type="match status" value="2"/>
</dbReference>
<comment type="cofactor">
    <cofactor evidence="11">
        <name>thiamine diphosphate</name>
        <dbReference type="ChEBI" id="CHEBI:58937"/>
    </cofactor>
    <text evidence="11">Binds 1 thiamine pyrophosphate per subunit.</text>
</comment>
<dbReference type="PANTHER" id="PTHR18968:SF13">
    <property type="entry name" value="ACETOLACTATE SYNTHASE CATALYTIC SUBUNIT, MITOCHONDRIAL"/>
    <property type="match status" value="1"/>
</dbReference>
<dbReference type="Gene3D" id="3.40.50.1220">
    <property type="entry name" value="TPP-binding domain"/>
    <property type="match status" value="1"/>
</dbReference>
<evidence type="ECO:0000256" key="1">
    <source>
        <dbReference type="ARBA" id="ARBA00004974"/>
    </source>
</evidence>
<feature type="domain" description="Thiamine pyrophosphate enzyme N-terminal TPP-binding" evidence="14">
    <location>
        <begin position="23"/>
        <end position="138"/>
    </location>
</feature>
<dbReference type="InterPro" id="IPR039368">
    <property type="entry name" value="AHAS_TPP"/>
</dbReference>
<comment type="pathway">
    <text evidence="1 11">Amino-acid biosynthesis; L-isoleucine biosynthesis; L-isoleucine from 2-oxobutanoate: step 1/4.</text>
</comment>
<dbReference type="InterPro" id="IPR045229">
    <property type="entry name" value="TPP_enz"/>
</dbReference>
<dbReference type="InterPro" id="IPR029035">
    <property type="entry name" value="DHS-like_NAD/FAD-binding_dom"/>
</dbReference>
<evidence type="ECO:0000256" key="6">
    <source>
        <dbReference type="ARBA" id="ARBA00022679"/>
    </source>
</evidence>
<dbReference type="InterPro" id="IPR012846">
    <property type="entry name" value="Acetolactate_synth_lsu"/>
</dbReference>
<dbReference type="NCBIfam" id="TIGR00118">
    <property type="entry name" value="acolac_lg"/>
    <property type="match status" value="1"/>
</dbReference>
<keyword evidence="10 11" id="KW-0100">Branched-chain amino acid biosynthesis</keyword>
<keyword evidence="5 11" id="KW-0028">Amino-acid biosynthesis</keyword>
<keyword evidence="6 11" id="KW-0808">Transferase</keyword>
<dbReference type="EC" id="2.2.1.6" evidence="4 11"/>
<dbReference type="CDD" id="cd07035">
    <property type="entry name" value="TPP_PYR_POX_like"/>
    <property type="match status" value="1"/>
</dbReference>
<comment type="catalytic activity">
    <reaction evidence="11">
        <text>2 pyruvate + H(+) = (2S)-2-acetolactate + CO2</text>
        <dbReference type="Rhea" id="RHEA:25249"/>
        <dbReference type="ChEBI" id="CHEBI:15361"/>
        <dbReference type="ChEBI" id="CHEBI:15378"/>
        <dbReference type="ChEBI" id="CHEBI:16526"/>
        <dbReference type="ChEBI" id="CHEBI:58476"/>
        <dbReference type="EC" id="2.2.1.6"/>
    </reaction>
</comment>
<accession>A0ABU1WJP9</accession>
<keyword evidence="7 11" id="KW-0479">Metal-binding</keyword>
<dbReference type="NCBIfam" id="NF005409">
    <property type="entry name" value="PRK06965.1"/>
    <property type="match status" value="1"/>
</dbReference>
<evidence type="ECO:0000259" key="14">
    <source>
        <dbReference type="Pfam" id="PF02776"/>
    </source>
</evidence>
<evidence type="ECO:0000313" key="16">
    <source>
        <dbReference type="Proteomes" id="UP001265700"/>
    </source>
</evidence>
<evidence type="ECO:0000256" key="11">
    <source>
        <dbReference type="RuleBase" id="RU003591"/>
    </source>
</evidence>
<comment type="pathway">
    <text evidence="2 11">Amino-acid biosynthesis; L-valine biosynthesis; L-valine from pyruvate: step 1/4.</text>
</comment>
<dbReference type="EMBL" id="JAVDWU010000002">
    <property type="protein sequence ID" value="MDR7149496.1"/>
    <property type="molecule type" value="Genomic_DNA"/>
</dbReference>
<name>A0ABU1WJP9_9BURK</name>
<sequence>MEINKAELASAAAVSGTSPQDLRGAEILVKALQAEGVNYVWGYPGGAVLHIYDAFYKQDTIQHVLVRHEQAAVHAADGFARATGEVGVALVTSGPGLTNAVTGIATAYMDSIPMVIISGQVPTAAIGLDAFQECDTVGITRPIVKHNFLVKDVRDMAVIMKKAFHIARSGRPGPVVVDVPKDVSFNKTAYTGYPESVEMRSYNPVRKGHGGQIRKALQLLLSAKRPYIYTGGGVLLGNAVQELRTLVDLLGYPVTNTLMGLGAYPASDRKFLGMLGMHGTIEANNAMQNCDVLLAVGARFDDRVIGNPKHFAQNERKIIHIDIDPSSISKRVKVDVPIVGDVKDVLVELINMVRESAQRADEKALALWWETIEAWRSRDCLKYDRGNTDVIKPQYVVETLWDMTKDVDAYITSDVGQHQMWAAQYYRFDKPRRWINSGGLGTMGVGIPYAMGIKMAKPESEVFCVTGEGSVQMCIQELSTCLQYNTPIKIVSLNNRYLGMVRQWQEIDYEGRYSHSYMDALPNFVKLAEAYGHVGMLIERPQDVEPALREARKLKDRTVFMDFRTDPTENVFPMVKAGKGITEMLLGSEDL</sequence>
<keyword evidence="9 11" id="KW-0786">Thiamine pyrophosphate</keyword>
<dbReference type="Pfam" id="PF00205">
    <property type="entry name" value="TPP_enzyme_M"/>
    <property type="match status" value="1"/>
</dbReference>
<dbReference type="InterPro" id="IPR012001">
    <property type="entry name" value="Thiamin_PyroP_enz_TPP-bd_dom"/>
</dbReference>
<dbReference type="Pfam" id="PF02775">
    <property type="entry name" value="TPP_enzyme_C"/>
    <property type="match status" value="1"/>
</dbReference>
<comment type="similarity">
    <text evidence="3 11">Belongs to the TPP enzyme family.</text>
</comment>